<protein>
    <recommendedName>
        <fullName evidence="1">Anaphase-promoting complex subunit 4</fullName>
    </recommendedName>
</protein>
<feature type="domain" description="Anaphase-promoting complex subunit 4 long" evidence="8">
    <location>
        <begin position="276"/>
        <end position="458"/>
    </location>
</feature>
<dbReference type="Pfam" id="PF12896">
    <property type="entry name" value="ANAPC4"/>
    <property type="match status" value="1"/>
</dbReference>
<evidence type="ECO:0000256" key="1">
    <source>
        <dbReference type="ARBA" id="ARBA00016067"/>
    </source>
</evidence>
<name>A0A0F7SUA3_PHARH</name>
<evidence type="ECO:0000256" key="4">
    <source>
        <dbReference type="ARBA" id="ARBA00022786"/>
    </source>
</evidence>
<dbReference type="GO" id="GO:0051301">
    <property type="term" value="P:cell division"/>
    <property type="evidence" value="ECO:0007669"/>
    <property type="project" value="UniProtKB-KW"/>
</dbReference>
<keyword evidence="4" id="KW-0833">Ubl conjugation pathway</keyword>
<keyword evidence="3" id="KW-0498">Mitosis</keyword>
<evidence type="ECO:0000256" key="3">
    <source>
        <dbReference type="ARBA" id="ARBA00022776"/>
    </source>
</evidence>
<feature type="region of interest" description="Disordered" evidence="6">
    <location>
        <begin position="854"/>
        <end position="874"/>
    </location>
</feature>
<evidence type="ECO:0000256" key="2">
    <source>
        <dbReference type="ARBA" id="ARBA00022618"/>
    </source>
</evidence>
<dbReference type="GO" id="GO:0031145">
    <property type="term" value="P:anaphase-promoting complex-dependent catabolic process"/>
    <property type="evidence" value="ECO:0007669"/>
    <property type="project" value="InterPro"/>
</dbReference>
<dbReference type="EMBL" id="LN483157">
    <property type="protein sequence ID" value="CED84140.1"/>
    <property type="molecule type" value="Genomic_DNA"/>
</dbReference>
<evidence type="ECO:0000259" key="8">
    <source>
        <dbReference type="Pfam" id="PF12896"/>
    </source>
</evidence>
<dbReference type="Pfam" id="PF12894">
    <property type="entry name" value="ANAPC4_WD40"/>
    <property type="match status" value="1"/>
</dbReference>
<dbReference type="InterPro" id="IPR024977">
    <property type="entry name" value="Apc4-like_WD40_dom"/>
</dbReference>
<dbReference type="InterPro" id="IPR024789">
    <property type="entry name" value="APC4"/>
</dbReference>
<feature type="region of interest" description="Disordered" evidence="6">
    <location>
        <begin position="897"/>
        <end position="918"/>
    </location>
</feature>
<evidence type="ECO:0000313" key="9">
    <source>
        <dbReference type="EMBL" id="CED84140.1"/>
    </source>
</evidence>
<dbReference type="PANTHER" id="PTHR13260">
    <property type="entry name" value="ANAPHASE PROMOTING COMPLEX SUBUNIT 4 APC4"/>
    <property type="match status" value="1"/>
</dbReference>
<evidence type="ECO:0000259" key="7">
    <source>
        <dbReference type="Pfam" id="PF12894"/>
    </source>
</evidence>
<proteinExistence type="predicted"/>
<dbReference type="GO" id="GO:0005680">
    <property type="term" value="C:anaphase-promoting complex"/>
    <property type="evidence" value="ECO:0007669"/>
    <property type="project" value="InterPro"/>
</dbReference>
<dbReference type="GO" id="GO:0034399">
    <property type="term" value="C:nuclear periphery"/>
    <property type="evidence" value="ECO:0007669"/>
    <property type="project" value="TreeGrafter"/>
</dbReference>
<accession>A0A0F7SUA3</accession>
<dbReference type="GO" id="GO:0070979">
    <property type="term" value="P:protein K11-linked ubiquitination"/>
    <property type="evidence" value="ECO:0007669"/>
    <property type="project" value="TreeGrafter"/>
</dbReference>
<evidence type="ECO:0000256" key="6">
    <source>
        <dbReference type="SAM" id="MobiDB-lite"/>
    </source>
</evidence>
<keyword evidence="2" id="KW-0132">Cell division</keyword>
<reference evidence="9" key="1">
    <citation type="submission" date="2014-08" db="EMBL/GenBank/DDBJ databases">
        <authorList>
            <person name="Sharma Rahul"/>
            <person name="Thines Marco"/>
        </authorList>
    </citation>
    <scope>NUCLEOTIDE SEQUENCE</scope>
</reference>
<organism evidence="9">
    <name type="scientific">Phaffia rhodozyma</name>
    <name type="common">Yeast</name>
    <name type="synonym">Xanthophyllomyces dendrorhous</name>
    <dbReference type="NCBI Taxonomy" id="264483"/>
    <lineage>
        <taxon>Eukaryota</taxon>
        <taxon>Fungi</taxon>
        <taxon>Dikarya</taxon>
        <taxon>Basidiomycota</taxon>
        <taxon>Agaricomycotina</taxon>
        <taxon>Tremellomycetes</taxon>
        <taxon>Cystofilobasidiales</taxon>
        <taxon>Mrakiaceae</taxon>
        <taxon>Phaffia</taxon>
    </lineage>
</organism>
<dbReference type="InterPro" id="IPR024790">
    <property type="entry name" value="APC4_long_dom"/>
</dbReference>
<evidence type="ECO:0000256" key="5">
    <source>
        <dbReference type="ARBA" id="ARBA00023306"/>
    </source>
</evidence>
<keyword evidence="5" id="KW-0131">Cell cycle</keyword>
<feature type="domain" description="Anaphase-promoting complex subunit 4-like WD40" evidence="7">
    <location>
        <begin position="29"/>
        <end position="111"/>
    </location>
</feature>
<dbReference type="PANTHER" id="PTHR13260:SF0">
    <property type="entry name" value="ANAPHASE-PROMOTING COMPLEX SUBUNIT 4"/>
    <property type="match status" value="1"/>
</dbReference>
<sequence length="918" mass="100827">MSILESQSFTLLSTVSLPSQCYLHLQASCPTMDLVALITYDTKKDPNLTKAKIELRRLSGGPPVWTAQMEGKVAGLAWRFDGLCLAVYVPEVSHLRILSVHNGSVVREVAVPQYTRYKDKETEKNPMDEFWSGFKMEWKSVSVNNPIDGRGSILSNKEQIIGSTFNIIYDLPLVTPVPPSKKPSISPYFPMMMRSNLPSKSKQSPLLTPALPSLLASPLPPSPANPVPLSLLTLSLISAPTQRFLSGTYPLPPTSPIPPLGPTNGVEHSIPKVVEEFTKSTSAIEELIRGAVESIEGLETEWNSREGGGGAAKEWIGVLYDVGKRFGERIDPPTDLTRLLMIGRGSDSITNFIGGQLTSRSLGRWESSTLNSLMAIQNACYQNIVPAFERIIIFLDEIFGWSRWTTKYGILNLDPGQVEKALNLAKHAVLTLCQLEKIASEERTRFVEFAKWLKYELAVASSQDPSVELNHSPSHDVLVVADYLQSSFLRSPVTPFLESRPPEQHRPSIKIPTSIDLSSVPSLDDTISSTLDALNSSASFASKYSLSNSSSKIPLGTKGRTSLDAQVSRYNTSSRDERLRSAILGRRKVSSGLSGLTSNEGNSYSDRSSSLMDLSSMLVDIEQNSSLSQSAVHNLTQLTGRVEDEQEGYRLEDIVVELIGVFREILESALPVSGESSAAREDPQSRKLEDVNMELMFREWSDDANTSTSNDPSRSYVAFVASQTTSQLTPTSLLWIMYRSSDTPAIVHVSSFQLAVQIEDGLVCPCDVVDMDFFNSEELILVVDVRTPEGPKILLGSIAYTTSEYADISASDSGSVLSPGEALRTALHIPNPLPSLCQSYLPLTRARHIASLDRLPRSSPHGDPARPAVTLALNGNPSRMTGSLLTWEGRELIVFDMAEDEDGEEEEEEEGEDNMDYQ</sequence>
<dbReference type="AlphaFoldDB" id="A0A0F7SUA3"/>